<evidence type="ECO:0000256" key="3">
    <source>
        <dbReference type="SAM" id="MobiDB-lite"/>
    </source>
</evidence>
<dbReference type="STRING" id="1122125.GCA_000423185_02567"/>
<dbReference type="PROSITE" id="PS51257">
    <property type="entry name" value="PROKAR_LIPOPROTEIN"/>
    <property type="match status" value="1"/>
</dbReference>
<dbReference type="InterPro" id="IPR007428">
    <property type="entry name" value="MlaA"/>
</dbReference>
<reference evidence="6" key="1">
    <citation type="submission" date="2017-05" db="EMBL/GenBank/DDBJ databases">
        <authorList>
            <person name="Macchi M."/>
            <person name="Festa S."/>
            <person name="Coppotelli B.M."/>
            <person name="Morelli I.S."/>
        </authorList>
    </citation>
    <scope>NUCLEOTIDE SEQUENCE [LARGE SCALE GENOMIC DNA]</scope>
    <source>
        <strain evidence="6">I</strain>
    </source>
</reference>
<sequence length="283" mass="29890">MPSRSSSRPLALGMAALLAATALSGCATPPTDPAQRAEFDRINDPLEPMNRAIFDFNQALDKNAIRPVAVAYRDVVPEFARDGIHNAFQNFGEPVVFLNKVLQGEPIAAAKTLLRFLANSTFGLGGFFDVATPRGVVRQQAGDFGATLYKWGIGDGPYLMLPLLGPSNPRDTVGFAVDTVSSPWGYIVDIPTEASVGMFVGKGIDIRSRTVDATDELERNSVDYYATLRSVFRQYRQAELDGGQAPQGGGGDLYTDPAGAAAAGPAATGAAGNIPASQLPDIP</sequence>
<dbReference type="OrthoDB" id="9785326at2"/>
<dbReference type="Pfam" id="PF04333">
    <property type="entry name" value="MlaA"/>
    <property type="match status" value="1"/>
</dbReference>
<dbReference type="PANTHER" id="PTHR30035:SF3">
    <property type="entry name" value="INTERMEMBRANE PHOSPHOLIPID TRANSPORT SYSTEM LIPOPROTEIN MLAA"/>
    <property type="match status" value="1"/>
</dbReference>
<feature type="signal peptide" evidence="4">
    <location>
        <begin position="1"/>
        <end position="27"/>
    </location>
</feature>
<evidence type="ECO:0000313" key="6">
    <source>
        <dbReference type="Proteomes" id="UP000196655"/>
    </source>
</evidence>
<evidence type="ECO:0000256" key="1">
    <source>
        <dbReference type="ARBA" id="ARBA00010634"/>
    </source>
</evidence>
<dbReference type="PANTHER" id="PTHR30035">
    <property type="entry name" value="LIPOPROTEIN VACJ-RELATED"/>
    <property type="match status" value="1"/>
</dbReference>
<evidence type="ECO:0000256" key="4">
    <source>
        <dbReference type="SAM" id="SignalP"/>
    </source>
</evidence>
<dbReference type="GO" id="GO:0120010">
    <property type="term" value="P:intermembrane phospholipid transfer"/>
    <property type="evidence" value="ECO:0007669"/>
    <property type="project" value="TreeGrafter"/>
</dbReference>
<accession>A0A211ZIW4</accession>
<dbReference type="PRINTS" id="PR01805">
    <property type="entry name" value="VACJLIPOPROT"/>
</dbReference>
<comment type="caution">
    <text evidence="5">The sequence shown here is derived from an EMBL/GenBank/DDBJ whole genome shotgun (WGS) entry which is preliminary data.</text>
</comment>
<feature type="chain" id="PRO_5013392722" description="VacJ family lipoprotein" evidence="4">
    <location>
        <begin position="28"/>
        <end position="283"/>
    </location>
</feature>
<keyword evidence="6" id="KW-1185">Reference proteome</keyword>
<gene>
    <name evidence="5" type="ORF">BWR60_21340</name>
</gene>
<evidence type="ECO:0008006" key="7">
    <source>
        <dbReference type="Google" id="ProtNLM"/>
    </source>
</evidence>
<feature type="compositionally biased region" description="Low complexity" evidence="3">
    <location>
        <begin position="257"/>
        <end position="276"/>
    </location>
</feature>
<proteinExistence type="inferred from homology"/>
<evidence type="ECO:0000313" key="5">
    <source>
        <dbReference type="EMBL" id="OWJ65136.1"/>
    </source>
</evidence>
<dbReference type="AlphaFoldDB" id="A0A211ZIW4"/>
<dbReference type="GO" id="GO:0016020">
    <property type="term" value="C:membrane"/>
    <property type="evidence" value="ECO:0007669"/>
    <property type="project" value="InterPro"/>
</dbReference>
<dbReference type="EMBL" id="NHON01000043">
    <property type="protein sequence ID" value="OWJ65136.1"/>
    <property type="molecule type" value="Genomic_DNA"/>
</dbReference>
<name>A0A211ZIW4_9PROT</name>
<feature type="region of interest" description="Disordered" evidence="3">
    <location>
        <begin position="242"/>
        <end position="283"/>
    </location>
</feature>
<keyword evidence="2 4" id="KW-0732">Signal</keyword>
<dbReference type="Proteomes" id="UP000196655">
    <property type="component" value="Unassembled WGS sequence"/>
</dbReference>
<comment type="similarity">
    <text evidence="1">Belongs to the MlaA family.</text>
</comment>
<evidence type="ECO:0000256" key="2">
    <source>
        <dbReference type="ARBA" id="ARBA00022729"/>
    </source>
</evidence>
<organism evidence="5 6">
    <name type="scientific">Inquilinus limosus</name>
    <dbReference type="NCBI Taxonomy" id="171674"/>
    <lineage>
        <taxon>Bacteria</taxon>
        <taxon>Pseudomonadati</taxon>
        <taxon>Pseudomonadota</taxon>
        <taxon>Alphaproteobacteria</taxon>
        <taxon>Rhodospirillales</taxon>
        <taxon>Rhodospirillaceae</taxon>
        <taxon>Inquilinus</taxon>
    </lineage>
</organism>
<protein>
    <recommendedName>
        <fullName evidence="7">VacJ family lipoprotein</fullName>
    </recommendedName>
</protein>